<dbReference type="AlphaFoldDB" id="A0A0L0NDC9"/>
<proteinExistence type="predicted"/>
<evidence type="ECO:0000313" key="2">
    <source>
        <dbReference type="Proteomes" id="UP000036947"/>
    </source>
</evidence>
<dbReference type="EMBL" id="LFRF01000008">
    <property type="protein sequence ID" value="KND91760.1"/>
    <property type="molecule type" value="Genomic_DNA"/>
</dbReference>
<dbReference type="OrthoDB" id="5979581at2759"/>
<evidence type="ECO:0000313" key="1">
    <source>
        <dbReference type="EMBL" id="KND91760.1"/>
    </source>
</evidence>
<gene>
    <name evidence="1" type="ORF">TOPH_03894</name>
</gene>
<reference evidence="1 2" key="1">
    <citation type="journal article" date="2015" name="BMC Genomics">
        <title>The genome of the truffle-parasite Tolypocladium ophioglossoides and the evolution of antifungal peptaibiotics.</title>
        <authorList>
            <person name="Quandt C.A."/>
            <person name="Bushley K.E."/>
            <person name="Spatafora J.W."/>
        </authorList>
    </citation>
    <scope>NUCLEOTIDE SEQUENCE [LARGE SCALE GENOMIC DNA]</scope>
    <source>
        <strain evidence="1 2">CBS 100239</strain>
    </source>
</reference>
<name>A0A0L0NDC9_TOLOC</name>
<sequence length="112" mass="12498">MTQIIEGFSFLHDRGIAHGGYTDPHTGNFGIAVPQLDQLDEETFIDFISNPEVMPVVPRDHRFPMHTIPAYQTPTADVTALLASEKILPTTGEANIKIFDFGRGEKMLLQMQ</sequence>
<protein>
    <recommendedName>
        <fullName evidence="3">Protein kinase domain-containing protein</fullName>
    </recommendedName>
</protein>
<dbReference type="Proteomes" id="UP000036947">
    <property type="component" value="Unassembled WGS sequence"/>
</dbReference>
<keyword evidence="2" id="KW-1185">Reference proteome</keyword>
<organism evidence="1 2">
    <name type="scientific">Tolypocladium ophioglossoides (strain CBS 100239)</name>
    <name type="common">Snaketongue truffleclub</name>
    <name type="synonym">Elaphocordyceps ophioglossoides</name>
    <dbReference type="NCBI Taxonomy" id="1163406"/>
    <lineage>
        <taxon>Eukaryota</taxon>
        <taxon>Fungi</taxon>
        <taxon>Dikarya</taxon>
        <taxon>Ascomycota</taxon>
        <taxon>Pezizomycotina</taxon>
        <taxon>Sordariomycetes</taxon>
        <taxon>Hypocreomycetidae</taxon>
        <taxon>Hypocreales</taxon>
        <taxon>Ophiocordycipitaceae</taxon>
        <taxon>Tolypocladium</taxon>
    </lineage>
</organism>
<accession>A0A0L0NDC9</accession>
<evidence type="ECO:0008006" key="3">
    <source>
        <dbReference type="Google" id="ProtNLM"/>
    </source>
</evidence>
<dbReference type="STRING" id="1163406.A0A0L0NDC9"/>
<comment type="caution">
    <text evidence="1">The sequence shown here is derived from an EMBL/GenBank/DDBJ whole genome shotgun (WGS) entry which is preliminary data.</text>
</comment>